<proteinExistence type="predicted"/>
<keyword evidence="1" id="KW-1133">Transmembrane helix</keyword>
<keyword evidence="1" id="KW-0812">Transmembrane</keyword>
<dbReference type="Pfam" id="PF09527">
    <property type="entry name" value="ATPase_gene1"/>
    <property type="match status" value="1"/>
</dbReference>
<evidence type="ECO:0008006" key="3">
    <source>
        <dbReference type="Google" id="ProtNLM"/>
    </source>
</evidence>
<reference evidence="2" key="1">
    <citation type="submission" date="2018-05" db="EMBL/GenBank/DDBJ databases">
        <authorList>
            <person name="Lanie J.A."/>
            <person name="Ng W.-L."/>
            <person name="Kazmierczak K.M."/>
            <person name="Andrzejewski T.M."/>
            <person name="Davidsen T.M."/>
            <person name="Wayne K.J."/>
            <person name="Tettelin H."/>
            <person name="Glass J.I."/>
            <person name="Rusch D."/>
            <person name="Podicherti R."/>
            <person name="Tsui H.-C.T."/>
            <person name="Winkler M.E."/>
        </authorList>
    </citation>
    <scope>NUCLEOTIDE SEQUENCE</scope>
</reference>
<protein>
    <recommendedName>
        <fullName evidence="3">AtpZ/AtpI family protein</fullName>
    </recommendedName>
</protein>
<feature type="transmembrane region" description="Helical" evidence="1">
    <location>
        <begin position="53"/>
        <end position="73"/>
    </location>
</feature>
<evidence type="ECO:0000313" key="2">
    <source>
        <dbReference type="EMBL" id="SVB61140.1"/>
    </source>
</evidence>
<accession>A0A382FDZ3</accession>
<gene>
    <name evidence="2" type="ORF">METZ01_LOCUS213994</name>
</gene>
<dbReference type="EMBL" id="UINC01049405">
    <property type="protein sequence ID" value="SVB61140.1"/>
    <property type="molecule type" value="Genomic_DNA"/>
</dbReference>
<keyword evidence="1" id="KW-0472">Membrane</keyword>
<organism evidence="2">
    <name type="scientific">marine metagenome</name>
    <dbReference type="NCBI Taxonomy" id="408172"/>
    <lineage>
        <taxon>unclassified sequences</taxon>
        <taxon>metagenomes</taxon>
        <taxon>ecological metagenomes</taxon>
    </lineage>
</organism>
<name>A0A382FDZ3_9ZZZZ</name>
<dbReference type="InterPro" id="IPR032820">
    <property type="entry name" value="ATPase_put"/>
</dbReference>
<sequence>MMKQKGSSFNRSFDYFQKIIRDSGPVAAASYGLIGAVILFILLGYFLDRWLGTAPWLMIVGLLIGLGTGFYELSKIMWKK</sequence>
<evidence type="ECO:0000256" key="1">
    <source>
        <dbReference type="SAM" id="Phobius"/>
    </source>
</evidence>
<dbReference type="AlphaFoldDB" id="A0A382FDZ3"/>
<feature type="transmembrane region" description="Helical" evidence="1">
    <location>
        <begin position="26"/>
        <end position="47"/>
    </location>
</feature>